<feature type="transmembrane region" description="Helical" evidence="1">
    <location>
        <begin position="257"/>
        <end position="275"/>
    </location>
</feature>
<feature type="transmembrane region" description="Helical" evidence="1">
    <location>
        <begin position="115"/>
        <end position="139"/>
    </location>
</feature>
<accession>A0ABV1VMS6</accession>
<evidence type="ECO:0000313" key="2">
    <source>
        <dbReference type="EMBL" id="MER6907795.1"/>
    </source>
</evidence>
<reference evidence="2 3" key="1">
    <citation type="submission" date="2024-06" db="EMBL/GenBank/DDBJ databases">
        <title>The Natural Products Discovery Center: Release of the First 8490 Sequenced Strains for Exploring Actinobacteria Biosynthetic Diversity.</title>
        <authorList>
            <person name="Kalkreuter E."/>
            <person name="Kautsar S.A."/>
            <person name="Yang D."/>
            <person name="Bader C.D."/>
            <person name="Teijaro C.N."/>
            <person name="Fluegel L."/>
            <person name="Davis C.M."/>
            <person name="Simpson J.R."/>
            <person name="Lauterbach L."/>
            <person name="Steele A.D."/>
            <person name="Gui C."/>
            <person name="Meng S."/>
            <person name="Li G."/>
            <person name="Viehrig K."/>
            <person name="Ye F."/>
            <person name="Su P."/>
            <person name="Kiefer A.F."/>
            <person name="Nichols A."/>
            <person name="Cepeda A.J."/>
            <person name="Yan W."/>
            <person name="Fan B."/>
            <person name="Jiang Y."/>
            <person name="Adhikari A."/>
            <person name="Zheng C.-J."/>
            <person name="Schuster L."/>
            <person name="Cowan T.M."/>
            <person name="Smanski M.J."/>
            <person name="Chevrette M.G."/>
            <person name="De Carvalho L.P.S."/>
            <person name="Shen B."/>
        </authorList>
    </citation>
    <scope>NUCLEOTIDE SEQUENCE [LARGE SCALE GENOMIC DNA]</scope>
    <source>
        <strain evidence="2 3">NPDC000632</strain>
    </source>
</reference>
<evidence type="ECO:0000313" key="3">
    <source>
        <dbReference type="Proteomes" id="UP001490330"/>
    </source>
</evidence>
<gene>
    <name evidence="2" type="ORF">ABT322_29525</name>
</gene>
<feature type="transmembrane region" description="Helical" evidence="1">
    <location>
        <begin position="184"/>
        <end position="209"/>
    </location>
</feature>
<proteinExistence type="predicted"/>
<dbReference type="EMBL" id="JBEPCV010000036">
    <property type="protein sequence ID" value="MER6907795.1"/>
    <property type="molecule type" value="Genomic_DNA"/>
</dbReference>
<feature type="transmembrane region" description="Helical" evidence="1">
    <location>
        <begin position="151"/>
        <end position="172"/>
    </location>
</feature>
<keyword evidence="3" id="KW-1185">Reference proteome</keyword>
<dbReference type="Proteomes" id="UP001490330">
    <property type="component" value="Unassembled WGS sequence"/>
</dbReference>
<feature type="transmembrane region" description="Helical" evidence="1">
    <location>
        <begin position="35"/>
        <end position="54"/>
    </location>
</feature>
<name>A0ABV1VMS6_9ACTN</name>
<evidence type="ECO:0000256" key="1">
    <source>
        <dbReference type="SAM" id="Phobius"/>
    </source>
</evidence>
<feature type="transmembrane region" description="Helical" evidence="1">
    <location>
        <begin position="229"/>
        <end position="250"/>
    </location>
</feature>
<keyword evidence="1" id="KW-0812">Transmembrane</keyword>
<comment type="caution">
    <text evidence="2">The sequence shown here is derived from an EMBL/GenBank/DDBJ whole genome shotgun (WGS) entry which is preliminary data.</text>
</comment>
<sequence>MSTVQTAAPPAVDAGPRGGAARAVPALARFEARRLLLSIPVVVAFLAYVAWIVWRTRSSWDGYPALQDADRSTQGGPLLVGLAVLVSANFAVLRSARHGTESQFAILVVAPWRRTVAHVLAVVPAAALTALCVAGQFAWEAAKDGAVGGGSPAELLVGPLTVLLFGALGVLLARVLRSPLAAPLLVVCLLFTLVLGTGPGGTGGLSWLSPVVVEGGAKSLPSDLLGRPAAWHALYLAGAALCVGFLAVLVAGGRGPAVRAGVALTLALAVAGGILQAQGVDPSPELTAARERASVSPEKEQTCVERGPSTYCAFPEWETRAGTWAGVVDRVQSLAGGTAHDQRLLVRQRIDARYGLGGDAAIPALTAPHQVTVGTAWGGNRVPEFSTAVAAVLVAGSEEAGSAVCDGRMVTLMWLSLSWQDDPVNALRRVRLDDSVEGSAVVLSPTDPLTMTEGQTDVVRRLLQKPRPGVAERVKAHWAELTSPGVTTDEAAGLLGVAGPKKADSCE</sequence>
<protein>
    <submittedName>
        <fullName evidence="2">ABC transporter permease</fullName>
    </submittedName>
</protein>
<organism evidence="2 3">
    <name type="scientific">Streptomyces flaveolus</name>
    <dbReference type="NCBI Taxonomy" id="67297"/>
    <lineage>
        <taxon>Bacteria</taxon>
        <taxon>Bacillati</taxon>
        <taxon>Actinomycetota</taxon>
        <taxon>Actinomycetes</taxon>
        <taxon>Kitasatosporales</taxon>
        <taxon>Streptomycetaceae</taxon>
        <taxon>Streptomyces</taxon>
    </lineage>
</organism>
<keyword evidence="1" id="KW-1133">Transmembrane helix</keyword>
<feature type="transmembrane region" description="Helical" evidence="1">
    <location>
        <begin position="74"/>
        <end position="94"/>
    </location>
</feature>
<keyword evidence="1" id="KW-0472">Membrane</keyword>
<dbReference type="RefSeq" id="WP_350722314.1">
    <property type="nucleotide sequence ID" value="NZ_JBEPCO010000035.1"/>
</dbReference>